<comment type="caution">
    <text evidence="2">The sequence shown here is derived from an EMBL/GenBank/DDBJ whole genome shotgun (WGS) entry which is preliminary data.</text>
</comment>
<dbReference type="Proteomes" id="UP000549617">
    <property type="component" value="Unassembled WGS sequence"/>
</dbReference>
<dbReference type="InterPro" id="IPR036237">
    <property type="entry name" value="Xyl_isomerase-like_sf"/>
</dbReference>
<dbReference type="AlphaFoldDB" id="A0A7W9AHC5"/>
<dbReference type="GO" id="GO:0016853">
    <property type="term" value="F:isomerase activity"/>
    <property type="evidence" value="ECO:0007669"/>
    <property type="project" value="UniProtKB-KW"/>
</dbReference>
<dbReference type="InterPro" id="IPR050312">
    <property type="entry name" value="IolE/XylAMocC-like"/>
</dbReference>
<dbReference type="RefSeq" id="WP_184017169.1">
    <property type="nucleotide sequence ID" value="NZ_JACIJC010000002.1"/>
</dbReference>
<dbReference type="SUPFAM" id="SSF51658">
    <property type="entry name" value="Xylose isomerase-like"/>
    <property type="match status" value="1"/>
</dbReference>
<evidence type="ECO:0000313" key="3">
    <source>
        <dbReference type="Proteomes" id="UP000549617"/>
    </source>
</evidence>
<feature type="domain" description="Xylose isomerase-like TIM barrel" evidence="1">
    <location>
        <begin position="64"/>
        <end position="319"/>
    </location>
</feature>
<keyword evidence="3" id="KW-1185">Reference proteome</keyword>
<protein>
    <submittedName>
        <fullName evidence="2">Sugar phosphate isomerase/epimerase</fullName>
    </submittedName>
</protein>
<dbReference type="PANTHER" id="PTHR12110:SF41">
    <property type="entry name" value="INOSOSE DEHYDRATASE"/>
    <property type="match status" value="1"/>
</dbReference>
<evidence type="ECO:0000313" key="2">
    <source>
        <dbReference type="EMBL" id="MBB5685664.1"/>
    </source>
</evidence>
<gene>
    <name evidence="2" type="ORF">FHS49_001672</name>
</gene>
<organism evidence="2 3">
    <name type="scientific">Sphingobium boeckii</name>
    <dbReference type="NCBI Taxonomy" id="1082345"/>
    <lineage>
        <taxon>Bacteria</taxon>
        <taxon>Pseudomonadati</taxon>
        <taxon>Pseudomonadota</taxon>
        <taxon>Alphaproteobacteria</taxon>
        <taxon>Sphingomonadales</taxon>
        <taxon>Sphingomonadaceae</taxon>
        <taxon>Sphingobium</taxon>
    </lineage>
</organism>
<dbReference type="Gene3D" id="3.20.20.150">
    <property type="entry name" value="Divalent-metal-dependent TIM barrel enzymes"/>
    <property type="match status" value="1"/>
</dbReference>
<keyword evidence="2" id="KW-0413">Isomerase</keyword>
<dbReference type="InterPro" id="IPR013022">
    <property type="entry name" value="Xyl_isomerase-like_TIM-brl"/>
</dbReference>
<proteinExistence type="predicted"/>
<dbReference type="PANTHER" id="PTHR12110">
    <property type="entry name" value="HYDROXYPYRUVATE ISOMERASE"/>
    <property type="match status" value="1"/>
</dbReference>
<evidence type="ECO:0000259" key="1">
    <source>
        <dbReference type="Pfam" id="PF01261"/>
    </source>
</evidence>
<dbReference type="EMBL" id="JACIJC010000002">
    <property type="protein sequence ID" value="MBB5685664.1"/>
    <property type="molecule type" value="Genomic_DNA"/>
</dbReference>
<name>A0A7W9AHC5_9SPHN</name>
<sequence>MMPILDRRTFLTGAGAIYAGGAFSERLFAKSKVPFFRRVQRPIGLQLYTLGEVAAPDLEGTLSRVAAIGYRDIELAGLFGLKAVEVKAAADRAGLSLSSMHLSGLDGASPGTLSFDSEPQRLADDLGTLGINRLILPMPPFSASGAQPFAGEDWGAAVLRIFTAAGADLWKRTAAMLNEKAAAMKPFGISVGYHNHNIEFASVGSMTGWDILWQQTDPGLVTFELDIAWLAAAGLDPIAFLHKHRGRVRQLHVKDVGASTKPNFAFLMEATEVGSGTLDWAKILPAAYAAGVRHFYVEQEAFTTPPMESIAKSFDYLSKLAA</sequence>
<reference evidence="2 3" key="1">
    <citation type="submission" date="2020-08" db="EMBL/GenBank/DDBJ databases">
        <title>Genomic Encyclopedia of Type Strains, Phase IV (KMG-IV): sequencing the most valuable type-strain genomes for metagenomic binning, comparative biology and taxonomic classification.</title>
        <authorList>
            <person name="Goeker M."/>
        </authorList>
    </citation>
    <scope>NUCLEOTIDE SEQUENCE [LARGE SCALE GENOMIC DNA]</scope>
    <source>
        <strain evidence="2 3">DSM 25079</strain>
    </source>
</reference>
<accession>A0A7W9AHC5</accession>
<dbReference type="Pfam" id="PF01261">
    <property type="entry name" value="AP_endonuc_2"/>
    <property type="match status" value="1"/>
</dbReference>